<dbReference type="SMART" id="SM00454">
    <property type="entry name" value="SAM"/>
    <property type="match status" value="3"/>
</dbReference>
<evidence type="ECO:0000259" key="8">
    <source>
        <dbReference type="PROSITE" id="PS50105"/>
    </source>
</evidence>
<dbReference type="AlphaFoldDB" id="M3XJR4"/>
<dbReference type="PROSITE" id="PS50105">
    <property type="entry name" value="SAM_DOMAIN"/>
    <property type="match status" value="2"/>
</dbReference>
<keyword evidence="10" id="KW-1185">Reference proteome</keyword>
<name>M3XJR4_LATCH</name>
<dbReference type="FunFam" id="1.10.150.50:FF:000005">
    <property type="entry name" value="Liprin-beta-1 isoform 1"/>
    <property type="match status" value="1"/>
</dbReference>
<dbReference type="Proteomes" id="UP000008672">
    <property type="component" value="Unassembled WGS sequence"/>
</dbReference>
<proteinExistence type="inferred from homology"/>
<dbReference type="InterPro" id="IPR029515">
    <property type="entry name" value="Liprin"/>
</dbReference>
<feature type="region of interest" description="Disordered" evidence="7">
    <location>
        <begin position="281"/>
        <end position="572"/>
    </location>
</feature>
<dbReference type="EMBL" id="AFYH01261021">
    <property type="status" value="NOT_ANNOTATED_CDS"/>
    <property type="molecule type" value="Genomic_DNA"/>
</dbReference>
<reference evidence="9" key="2">
    <citation type="submission" date="2025-08" db="UniProtKB">
        <authorList>
            <consortium name="Ensembl"/>
        </authorList>
    </citation>
    <scope>IDENTIFICATION</scope>
</reference>
<dbReference type="FunCoup" id="M3XJR4">
    <property type="interactions" value="952"/>
</dbReference>
<dbReference type="eggNOG" id="KOG1899">
    <property type="taxonomic scope" value="Eukaryota"/>
</dbReference>
<dbReference type="CDD" id="cd09566">
    <property type="entry name" value="SAM_liprin-beta1_2_repeat2"/>
    <property type="match status" value="1"/>
</dbReference>
<dbReference type="GO" id="GO:0007528">
    <property type="term" value="P:neuromuscular junction development"/>
    <property type="evidence" value="ECO:0007669"/>
    <property type="project" value="TreeGrafter"/>
</dbReference>
<keyword evidence="3" id="KW-0677">Repeat</keyword>
<evidence type="ECO:0000256" key="2">
    <source>
        <dbReference type="ARBA" id="ARBA00022553"/>
    </source>
</evidence>
<dbReference type="GO" id="GO:0005829">
    <property type="term" value="C:cytosol"/>
    <property type="evidence" value="ECO:0007669"/>
    <property type="project" value="UniProtKB-ARBA"/>
</dbReference>
<dbReference type="EMBL" id="AFYH01261020">
    <property type="status" value="NOT_ANNOTATED_CDS"/>
    <property type="molecule type" value="Genomic_DNA"/>
</dbReference>
<feature type="compositionally biased region" description="Basic and acidic residues" evidence="7">
    <location>
        <begin position="492"/>
        <end position="502"/>
    </location>
</feature>
<evidence type="ECO:0000256" key="4">
    <source>
        <dbReference type="ARBA" id="ARBA00023054"/>
    </source>
</evidence>
<dbReference type="EMBL" id="AFYH01261022">
    <property type="status" value="NOT_ANNOTATED_CDS"/>
    <property type="molecule type" value="Genomic_DNA"/>
</dbReference>
<feature type="domain" description="SAM" evidence="8">
    <location>
        <begin position="589"/>
        <end position="653"/>
    </location>
</feature>
<evidence type="ECO:0000256" key="5">
    <source>
        <dbReference type="ARBA" id="ARBA00060046"/>
    </source>
</evidence>
<dbReference type="STRING" id="7897.ENSLACP00000022970"/>
<dbReference type="InterPro" id="IPR037617">
    <property type="entry name" value="LIPB1/2_SAM_1"/>
</dbReference>
<evidence type="ECO:0000256" key="3">
    <source>
        <dbReference type="ARBA" id="ARBA00022737"/>
    </source>
</evidence>
<dbReference type="InterPro" id="IPR058914">
    <property type="entry name" value="LIPB1/2_CC"/>
</dbReference>
<dbReference type="FunFam" id="1.10.150.50:FF:000007">
    <property type="entry name" value="Liprin-beta-1 isoform 1"/>
    <property type="match status" value="1"/>
</dbReference>
<dbReference type="PANTHER" id="PTHR12587:SF16">
    <property type="entry name" value="LIPRIN-BETA-1"/>
    <property type="match status" value="1"/>
</dbReference>
<dbReference type="CDD" id="cd09569">
    <property type="entry name" value="SAM_liprin-beta1_2_repeat3"/>
    <property type="match status" value="1"/>
</dbReference>
<evidence type="ECO:0000313" key="10">
    <source>
        <dbReference type="Proteomes" id="UP000008672"/>
    </source>
</evidence>
<dbReference type="EMBL" id="AFYH01261025">
    <property type="status" value="NOT_ANNOTATED_CDS"/>
    <property type="molecule type" value="Genomic_DNA"/>
</dbReference>
<organism evidence="9 10">
    <name type="scientific">Latimeria chalumnae</name>
    <name type="common">Coelacanth</name>
    <dbReference type="NCBI Taxonomy" id="7897"/>
    <lineage>
        <taxon>Eukaryota</taxon>
        <taxon>Metazoa</taxon>
        <taxon>Chordata</taxon>
        <taxon>Craniata</taxon>
        <taxon>Vertebrata</taxon>
        <taxon>Euteleostomi</taxon>
        <taxon>Coelacanthiformes</taxon>
        <taxon>Coelacanthidae</taxon>
        <taxon>Latimeria</taxon>
    </lineage>
</organism>
<evidence type="ECO:0000256" key="6">
    <source>
        <dbReference type="SAM" id="Coils"/>
    </source>
</evidence>
<dbReference type="GeneTree" id="ENSGT01050000244951"/>
<reference evidence="10" key="1">
    <citation type="submission" date="2011-08" db="EMBL/GenBank/DDBJ databases">
        <title>The draft genome of Latimeria chalumnae.</title>
        <authorList>
            <person name="Di Palma F."/>
            <person name="Alfoldi J."/>
            <person name="Johnson J."/>
            <person name="Berlin A."/>
            <person name="Gnerre S."/>
            <person name="Jaffe D."/>
            <person name="MacCallum I."/>
            <person name="Young S."/>
            <person name="Walker B.J."/>
            <person name="Lander E."/>
            <person name="Lindblad-Toh K."/>
        </authorList>
    </citation>
    <scope>NUCLEOTIDE SEQUENCE [LARGE SCALE GENOMIC DNA]</scope>
    <source>
        <strain evidence="10">Wild caught</strain>
    </source>
</reference>
<evidence type="ECO:0000256" key="7">
    <source>
        <dbReference type="SAM" id="MobiDB-lite"/>
    </source>
</evidence>
<dbReference type="Pfam" id="PF00536">
    <property type="entry name" value="SAM_1"/>
    <property type="match status" value="2"/>
</dbReference>
<keyword evidence="2" id="KW-0597">Phosphoprotein</keyword>
<dbReference type="FunFam" id="1.10.150.50:FF:000017">
    <property type="entry name" value="Liprin-beta-1 isoform 1"/>
    <property type="match status" value="1"/>
</dbReference>
<feature type="compositionally biased region" description="Polar residues" evidence="7">
    <location>
        <begin position="340"/>
        <end position="381"/>
    </location>
</feature>
<reference evidence="9" key="3">
    <citation type="submission" date="2025-09" db="UniProtKB">
        <authorList>
            <consortium name="Ensembl"/>
        </authorList>
    </citation>
    <scope>IDENTIFICATION</scope>
</reference>
<dbReference type="InterPro" id="IPR037618">
    <property type="entry name" value="LIPB1/2_SAM_2nd"/>
</dbReference>
<dbReference type="SUPFAM" id="SSF47769">
    <property type="entry name" value="SAM/Pointed domain"/>
    <property type="match status" value="3"/>
</dbReference>
<dbReference type="Gene3D" id="1.10.150.50">
    <property type="entry name" value="Transcription Factor, Ets-1"/>
    <property type="match status" value="3"/>
</dbReference>
<sequence>MHVSFFCFVCYLSFFFSIWLKVYQQKFFRNRNLFTSKRNMETRMDIYKRCTWLKRTNGHISVSGDVYQERLARLEGDKESLVLQVSVLTDQVEAQGEKIRDLEFCLEEHREKLNTTEEMLQQELLSRTSLETQKLDLMAEVSNLKLKLTAVEKDRIEYEDRFKDTEGLLNEINELRLKVSEMENERLQYEKKLKSTKDELAMLKEQLEEKEVEVRKLQEQLFTKLPAEMGDRDKDLEVQRMKKAVESLMAANEEKERKIEELRQSLNRYKKVQDMVMLAQGKKNRDGESEDSLSGGSVSVSSDIQGSGEPESSPSSSLVTVLATPEEGKESAPEQKPVQMHTSVLQVSIPVFSSTPNTSSDADQKQKMQLATSNELETSGMGTPDVNSGVVETQQLCDDPVTPTVPKSSSLDNVKTESPEKKRSLESPQQKTVETKAMEINKFGGLPPKPPGQSVPAEDESFGTRKTRASFGRGFFKIKGGKRTASTPNLAESEKGSADHLDLAISQRASETDSCQTSPSSPDSKKKSRGIKKLFGKLKRSQSTTFNPDDISESEFKRGGTRATAGPRLGWSRDLGEANNELDMPFAKWTKEQVCNWLYEQGLGLYVNVAKQWIISGQTLLQSSQQDLEKELGIKHPLHRKKLQLALQALGSEEDDNKGKLDYNWVTRWLDDIGLPQYKTQFDEARVDGRMLHYMTVDDLLSLKVGSVLHHLSIKRAIQVLRINDFEPNCLRRRPSDENNITPAEVSQWTNHRVMEWLRSVDLAEYAPNLRGSGVHGGLMVLEPRFNVETMALLLNIPPNKTLLRRHLATHFNLLVGQESQQQKRDAIESPDYILLTATAKVKPKKLGFSNFGSLRKKRQDDGEEYVCPMELGKSTRSNSQKGTKRGIDRRVYDDEDLDRLEQMEDSEGTVRQIGAFSEGINNLTHMLKEDEMFKDFGACSPSTSVTDEDSNV</sequence>
<evidence type="ECO:0000313" key="9">
    <source>
        <dbReference type="Ensembl" id="ENSLACP00000022970.1"/>
    </source>
</evidence>
<dbReference type="InterPro" id="IPR013761">
    <property type="entry name" value="SAM/pointed_sf"/>
</dbReference>
<dbReference type="Bgee" id="ENSLACG00000001111">
    <property type="expression patterns" value="Expressed in post-anal tail muscle and 6 other cell types or tissues"/>
</dbReference>
<accession>M3XJR4</accession>
<dbReference type="Ensembl" id="ENSLACT00000025143.1">
    <property type="protein sequence ID" value="ENSLACP00000022970.1"/>
    <property type="gene ID" value="ENSLACG00000001111.2"/>
</dbReference>
<feature type="compositionally biased region" description="Polar residues" evidence="7">
    <location>
        <begin position="507"/>
        <end position="517"/>
    </location>
</feature>
<dbReference type="InterPro" id="IPR037619">
    <property type="entry name" value="LIPB1/2_SAM_3rd"/>
</dbReference>
<comment type="similarity">
    <text evidence="1">Belongs to the liprin family. Liprin-beta subfamily.</text>
</comment>
<comment type="function">
    <text evidence="5">May regulate the disassembly of focal adhesions. Did not bind receptor-like tyrosine phosphatases type 2A.</text>
</comment>
<dbReference type="CDD" id="cd09563">
    <property type="entry name" value="SAM_liprin-beta1_2_repeat1"/>
    <property type="match status" value="1"/>
</dbReference>
<gene>
    <name evidence="9" type="primary">PPFIBP1</name>
</gene>
<dbReference type="InterPro" id="IPR001660">
    <property type="entry name" value="SAM"/>
</dbReference>
<dbReference type="GO" id="GO:0048786">
    <property type="term" value="C:presynaptic active zone"/>
    <property type="evidence" value="ECO:0007669"/>
    <property type="project" value="TreeGrafter"/>
</dbReference>
<feature type="compositionally biased region" description="Basic and acidic residues" evidence="7">
    <location>
        <begin position="414"/>
        <end position="425"/>
    </location>
</feature>
<dbReference type="EMBL" id="AFYH01261023">
    <property type="status" value="NOT_ANNOTATED_CDS"/>
    <property type="molecule type" value="Genomic_DNA"/>
</dbReference>
<dbReference type="PANTHER" id="PTHR12587">
    <property type="entry name" value="LAR INTERACTING PROTEIN LIP -RELATED PROTEIN"/>
    <property type="match status" value="1"/>
</dbReference>
<dbReference type="Pfam" id="PF26022">
    <property type="entry name" value="CC_Liprin_beta"/>
    <property type="match status" value="1"/>
</dbReference>
<evidence type="ECO:0000256" key="1">
    <source>
        <dbReference type="ARBA" id="ARBA00007547"/>
    </source>
</evidence>
<feature type="compositionally biased region" description="Low complexity" evidence="7">
    <location>
        <begin position="292"/>
        <end position="317"/>
    </location>
</feature>
<feature type="domain" description="SAM" evidence="8">
    <location>
        <begin position="661"/>
        <end position="724"/>
    </location>
</feature>
<dbReference type="OMA" id="WSNSGTP"/>
<feature type="coiled-coil region" evidence="6">
    <location>
        <begin position="99"/>
        <end position="272"/>
    </location>
</feature>
<keyword evidence="4 6" id="KW-0175">Coiled coil</keyword>
<dbReference type="EMBL" id="AFYH01261024">
    <property type="status" value="NOT_ANNOTATED_CDS"/>
    <property type="molecule type" value="Genomic_DNA"/>
</dbReference>
<feature type="compositionally biased region" description="Basic residues" evidence="7">
    <location>
        <begin position="526"/>
        <end position="540"/>
    </location>
</feature>
<protein>
    <submittedName>
        <fullName evidence="9">PPFIA binding protein 1</fullName>
    </submittedName>
</protein>
<dbReference type="InParanoid" id="M3XJR4"/>
<dbReference type="Pfam" id="PF07647">
    <property type="entry name" value="SAM_2"/>
    <property type="match status" value="1"/>
</dbReference>